<comment type="caution">
    <text evidence="2">The sequence shown here is derived from an EMBL/GenBank/DDBJ whole genome shotgun (WGS) entry which is preliminary data.</text>
</comment>
<dbReference type="SMART" id="SM00091">
    <property type="entry name" value="PAS"/>
    <property type="match status" value="1"/>
</dbReference>
<name>A0A6M1SRV9_9HYPH</name>
<dbReference type="InterPro" id="IPR013767">
    <property type="entry name" value="PAS_fold"/>
</dbReference>
<dbReference type="EMBL" id="JAALFG010000001">
    <property type="protein sequence ID" value="NGP17123.1"/>
    <property type="molecule type" value="Genomic_DNA"/>
</dbReference>
<reference evidence="2 3" key="2">
    <citation type="submission" date="2020-03" db="EMBL/GenBank/DDBJ databases">
        <title>Devosia chinhatensis sp. nov., isolated from a hexachlorocyclohexane (HCH) dump site in India.</title>
        <authorList>
            <person name="Kumar M."/>
            <person name="Lal R."/>
        </authorList>
    </citation>
    <scope>NUCLEOTIDE SEQUENCE [LARGE SCALE GENOMIC DNA]</scope>
    <source>
        <strain evidence="2 3">H239</strain>
    </source>
</reference>
<dbReference type="Pfam" id="PF00989">
    <property type="entry name" value="PAS"/>
    <property type="match status" value="1"/>
</dbReference>
<feature type="domain" description="PAS" evidence="1">
    <location>
        <begin position="47"/>
        <end position="117"/>
    </location>
</feature>
<evidence type="ECO:0000313" key="3">
    <source>
        <dbReference type="Proteomes" id="UP000474802"/>
    </source>
</evidence>
<sequence length="146" mass="15435">MTPDDIAELRLRLEEAEQTLAAIRDGQVDALVIETPDAAEIFTIEGEGQSYRAFMEAMDVGAAAVDDRGHILYVNANLAATLGSPLNSLQGLRFGDVIAPSVAGSIESVFRAAKTASRSRSATMAATTITWFPPSLCALAPRPAMP</sequence>
<dbReference type="GO" id="GO:0006355">
    <property type="term" value="P:regulation of DNA-templated transcription"/>
    <property type="evidence" value="ECO:0007669"/>
    <property type="project" value="InterPro"/>
</dbReference>
<dbReference type="Proteomes" id="UP000474802">
    <property type="component" value="Unassembled WGS sequence"/>
</dbReference>
<keyword evidence="3" id="KW-1185">Reference proteome</keyword>
<dbReference type="RefSeq" id="WP_164533336.1">
    <property type="nucleotide sequence ID" value="NZ_JAALFG010000001.1"/>
</dbReference>
<protein>
    <submittedName>
        <fullName evidence="2">PAS domain S-box protein</fullName>
    </submittedName>
</protein>
<proteinExistence type="predicted"/>
<dbReference type="InterPro" id="IPR000014">
    <property type="entry name" value="PAS"/>
</dbReference>
<evidence type="ECO:0000313" key="2">
    <source>
        <dbReference type="EMBL" id="NGP17123.1"/>
    </source>
</evidence>
<dbReference type="NCBIfam" id="TIGR00229">
    <property type="entry name" value="sensory_box"/>
    <property type="match status" value="1"/>
</dbReference>
<reference evidence="2 3" key="1">
    <citation type="submission" date="2020-02" db="EMBL/GenBank/DDBJ databases">
        <authorList>
            <person name="Khan S.A."/>
            <person name="Jeon C.O."/>
            <person name="Chun B.H."/>
        </authorList>
    </citation>
    <scope>NUCLEOTIDE SEQUENCE [LARGE SCALE GENOMIC DNA]</scope>
    <source>
        <strain evidence="2 3">H239</strain>
    </source>
</reference>
<dbReference type="CDD" id="cd00130">
    <property type="entry name" value="PAS"/>
    <property type="match status" value="1"/>
</dbReference>
<dbReference type="InterPro" id="IPR035965">
    <property type="entry name" value="PAS-like_dom_sf"/>
</dbReference>
<dbReference type="SUPFAM" id="SSF55785">
    <property type="entry name" value="PYP-like sensor domain (PAS domain)"/>
    <property type="match status" value="1"/>
</dbReference>
<dbReference type="Gene3D" id="3.30.450.20">
    <property type="entry name" value="PAS domain"/>
    <property type="match status" value="1"/>
</dbReference>
<dbReference type="PROSITE" id="PS50112">
    <property type="entry name" value="PAS"/>
    <property type="match status" value="1"/>
</dbReference>
<gene>
    <name evidence="2" type="ORF">G5575_04990</name>
</gene>
<evidence type="ECO:0000259" key="1">
    <source>
        <dbReference type="PROSITE" id="PS50112"/>
    </source>
</evidence>
<dbReference type="AlphaFoldDB" id="A0A6M1SRV9"/>
<accession>A0A6M1SRV9</accession>
<organism evidence="2 3">
    <name type="scientific">Devosia aurantiaca</name>
    <dbReference type="NCBI Taxonomy" id="2714858"/>
    <lineage>
        <taxon>Bacteria</taxon>
        <taxon>Pseudomonadati</taxon>
        <taxon>Pseudomonadota</taxon>
        <taxon>Alphaproteobacteria</taxon>
        <taxon>Hyphomicrobiales</taxon>
        <taxon>Devosiaceae</taxon>
        <taxon>Devosia</taxon>
    </lineage>
</organism>